<organism evidence="1 2">
    <name type="scientific">Klebsiella michiganensis</name>
    <dbReference type="NCBI Taxonomy" id="1134687"/>
    <lineage>
        <taxon>Bacteria</taxon>
        <taxon>Pseudomonadati</taxon>
        <taxon>Pseudomonadota</taxon>
        <taxon>Gammaproteobacteria</taxon>
        <taxon>Enterobacterales</taxon>
        <taxon>Enterobacteriaceae</taxon>
        <taxon>Klebsiella/Raoultella group</taxon>
        <taxon>Klebsiella</taxon>
    </lineage>
</organism>
<dbReference type="AlphaFoldDB" id="A0A7H4M6K0"/>
<comment type="caution">
    <text evidence="1">The sequence shown here is derived from an EMBL/GenBank/DDBJ whole genome shotgun (WGS) entry which is preliminary data.</text>
</comment>
<accession>A0A7H4M6K0</accession>
<protein>
    <submittedName>
        <fullName evidence="1">Uncharacterized protein</fullName>
    </submittedName>
</protein>
<proteinExistence type="predicted"/>
<dbReference type="EMBL" id="UGJR01000002">
    <property type="protein sequence ID" value="STR44026.1"/>
    <property type="molecule type" value="Genomic_DNA"/>
</dbReference>
<reference evidence="1 2" key="1">
    <citation type="submission" date="2018-06" db="EMBL/GenBank/DDBJ databases">
        <authorList>
            <consortium name="Pathogen Informatics"/>
            <person name="Doyle S."/>
        </authorList>
    </citation>
    <scope>NUCLEOTIDE SEQUENCE [LARGE SCALE GENOMIC DNA]</scope>
    <source>
        <strain evidence="1 2">NCTC11694</strain>
    </source>
</reference>
<name>A0A7H4M6K0_9ENTR</name>
<evidence type="ECO:0000313" key="1">
    <source>
        <dbReference type="EMBL" id="STR44026.1"/>
    </source>
</evidence>
<dbReference type="Proteomes" id="UP000255050">
    <property type="component" value="Unassembled WGS sequence"/>
</dbReference>
<gene>
    <name evidence="1" type="ORF">NCTC11694_05319</name>
</gene>
<evidence type="ECO:0000313" key="2">
    <source>
        <dbReference type="Proteomes" id="UP000255050"/>
    </source>
</evidence>
<sequence length="87" mass="9843">MLLIGLNPFKNASNENNVIKLAFFYFHLLLISRREMNDALDERAQTGINGRKGNIAFIFVCFCLCLNNGRESETAAGYDAKMRTLSH</sequence>